<dbReference type="Proteomes" id="UP000036987">
    <property type="component" value="Unassembled WGS sequence"/>
</dbReference>
<organism evidence="1 2">
    <name type="scientific">Zostera marina</name>
    <name type="common">Eelgrass</name>
    <dbReference type="NCBI Taxonomy" id="29655"/>
    <lineage>
        <taxon>Eukaryota</taxon>
        <taxon>Viridiplantae</taxon>
        <taxon>Streptophyta</taxon>
        <taxon>Embryophyta</taxon>
        <taxon>Tracheophyta</taxon>
        <taxon>Spermatophyta</taxon>
        <taxon>Magnoliopsida</taxon>
        <taxon>Liliopsida</taxon>
        <taxon>Zosteraceae</taxon>
        <taxon>Zostera</taxon>
    </lineage>
</organism>
<proteinExistence type="predicted"/>
<evidence type="ECO:0000313" key="1">
    <source>
        <dbReference type="EMBL" id="KMZ63079.1"/>
    </source>
</evidence>
<dbReference type="EMBL" id="LFYR01001279">
    <property type="protein sequence ID" value="KMZ63079.1"/>
    <property type="molecule type" value="Genomic_DNA"/>
</dbReference>
<name>A0A0K9P279_ZOSMR</name>
<reference evidence="2" key="1">
    <citation type="journal article" date="2016" name="Nature">
        <title>The genome of the seagrass Zostera marina reveals angiosperm adaptation to the sea.</title>
        <authorList>
            <person name="Olsen J.L."/>
            <person name="Rouze P."/>
            <person name="Verhelst B."/>
            <person name="Lin Y.-C."/>
            <person name="Bayer T."/>
            <person name="Collen J."/>
            <person name="Dattolo E."/>
            <person name="De Paoli E."/>
            <person name="Dittami S."/>
            <person name="Maumus F."/>
            <person name="Michel G."/>
            <person name="Kersting A."/>
            <person name="Lauritano C."/>
            <person name="Lohaus R."/>
            <person name="Toepel M."/>
            <person name="Tonon T."/>
            <person name="Vanneste K."/>
            <person name="Amirebrahimi M."/>
            <person name="Brakel J."/>
            <person name="Bostroem C."/>
            <person name="Chovatia M."/>
            <person name="Grimwood J."/>
            <person name="Jenkins J.W."/>
            <person name="Jueterbock A."/>
            <person name="Mraz A."/>
            <person name="Stam W.T."/>
            <person name="Tice H."/>
            <person name="Bornberg-Bauer E."/>
            <person name="Green P.J."/>
            <person name="Pearson G.A."/>
            <person name="Procaccini G."/>
            <person name="Duarte C.M."/>
            <person name="Schmutz J."/>
            <person name="Reusch T.B.H."/>
            <person name="Van de Peer Y."/>
        </authorList>
    </citation>
    <scope>NUCLEOTIDE SEQUENCE [LARGE SCALE GENOMIC DNA]</scope>
    <source>
        <strain evidence="2">cv. Finnish</strain>
    </source>
</reference>
<accession>A0A0K9P279</accession>
<protein>
    <submittedName>
        <fullName evidence="1">Uncharacterized protein</fullName>
    </submittedName>
</protein>
<comment type="caution">
    <text evidence="1">The sequence shown here is derived from an EMBL/GenBank/DDBJ whole genome shotgun (WGS) entry which is preliminary data.</text>
</comment>
<gene>
    <name evidence="1" type="ORF">ZOSMA_42G01180</name>
</gene>
<dbReference type="AlphaFoldDB" id="A0A0K9P279"/>
<keyword evidence="2" id="KW-1185">Reference proteome</keyword>
<evidence type="ECO:0000313" key="2">
    <source>
        <dbReference type="Proteomes" id="UP000036987"/>
    </source>
</evidence>
<sequence length="90" mass="9871">MDAVEAPSLLFTSDTLPATLDILQEHQDGSGVSESAINATIQALDGETDLIPPELLEKGRRFFCVLRSWNQVQFSDGQVKSRAHQEEASL</sequence>